<name>A0A9P7ASC2_9AGAM</name>
<evidence type="ECO:0000313" key="2">
    <source>
        <dbReference type="EMBL" id="KAG1795448.1"/>
    </source>
</evidence>
<reference evidence="2" key="1">
    <citation type="journal article" date="2020" name="New Phytol.">
        <title>Comparative genomics reveals dynamic genome evolution in host specialist ectomycorrhizal fungi.</title>
        <authorList>
            <person name="Lofgren L.A."/>
            <person name="Nguyen N.H."/>
            <person name="Vilgalys R."/>
            <person name="Ruytinx J."/>
            <person name="Liao H.L."/>
            <person name="Branco S."/>
            <person name="Kuo A."/>
            <person name="LaButti K."/>
            <person name="Lipzen A."/>
            <person name="Andreopoulos W."/>
            <person name="Pangilinan J."/>
            <person name="Riley R."/>
            <person name="Hundley H."/>
            <person name="Na H."/>
            <person name="Barry K."/>
            <person name="Grigoriev I.V."/>
            <person name="Stajich J.E."/>
            <person name="Kennedy P.G."/>
        </authorList>
    </citation>
    <scope>NUCLEOTIDE SEQUENCE</scope>
    <source>
        <strain evidence="2">S12</strain>
    </source>
</reference>
<dbReference type="EMBL" id="JABBWE010000022">
    <property type="protein sequence ID" value="KAG1795448.1"/>
    <property type="molecule type" value="Genomic_DNA"/>
</dbReference>
<organism evidence="2 3">
    <name type="scientific">Suillus plorans</name>
    <dbReference type="NCBI Taxonomy" id="116603"/>
    <lineage>
        <taxon>Eukaryota</taxon>
        <taxon>Fungi</taxon>
        <taxon>Dikarya</taxon>
        <taxon>Basidiomycota</taxon>
        <taxon>Agaricomycotina</taxon>
        <taxon>Agaricomycetes</taxon>
        <taxon>Agaricomycetidae</taxon>
        <taxon>Boletales</taxon>
        <taxon>Suillineae</taxon>
        <taxon>Suillaceae</taxon>
        <taxon>Suillus</taxon>
    </lineage>
</organism>
<dbReference type="GeneID" id="64600204"/>
<accession>A0A9P7ASC2</accession>
<feature type="region of interest" description="Disordered" evidence="1">
    <location>
        <begin position="145"/>
        <end position="212"/>
    </location>
</feature>
<proteinExistence type="predicted"/>
<feature type="region of interest" description="Disordered" evidence="1">
    <location>
        <begin position="92"/>
        <end position="115"/>
    </location>
</feature>
<keyword evidence="3" id="KW-1185">Reference proteome</keyword>
<dbReference type="Proteomes" id="UP000719766">
    <property type="component" value="Unassembled WGS sequence"/>
</dbReference>
<feature type="compositionally biased region" description="Polar residues" evidence="1">
    <location>
        <begin position="175"/>
        <end position="184"/>
    </location>
</feature>
<dbReference type="AlphaFoldDB" id="A0A9P7ASC2"/>
<feature type="compositionally biased region" description="Polar residues" evidence="1">
    <location>
        <begin position="99"/>
        <end position="115"/>
    </location>
</feature>
<protein>
    <submittedName>
        <fullName evidence="2">Uncharacterized protein</fullName>
    </submittedName>
</protein>
<comment type="caution">
    <text evidence="2">The sequence shown here is derived from an EMBL/GenBank/DDBJ whole genome shotgun (WGS) entry which is preliminary data.</text>
</comment>
<gene>
    <name evidence="2" type="ORF">HD556DRAFT_1442305</name>
</gene>
<sequence length="212" mass="22949">MSTSHNLTTPSLLPLAEFFPSGDNAMFHTRSEPSIEQVMICSPSGRCITLVTGLMILKSVAMTQRPFVPPGAQLIAPLAAAVFENSRSAPPSIAPASSTVSQRQTMHSPAQTTPFSLAAPVFNSQGRAVPINDRRSRIQGEHMRLYEQPDQQGYESSRTAYESPLQRTAYPSGYDGQSATSSAFQEPYPPAGQYSSQPTTSSQYQHPSSSHQ</sequence>
<dbReference type="OrthoDB" id="2691633at2759"/>
<feature type="compositionally biased region" description="Low complexity" evidence="1">
    <location>
        <begin position="193"/>
        <end position="212"/>
    </location>
</feature>
<dbReference type="RefSeq" id="XP_041161321.1">
    <property type="nucleotide sequence ID" value="XM_041306440.1"/>
</dbReference>
<evidence type="ECO:0000256" key="1">
    <source>
        <dbReference type="SAM" id="MobiDB-lite"/>
    </source>
</evidence>
<evidence type="ECO:0000313" key="3">
    <source>
        <dbReference type="Proteomes" id="UP000719766"/>
    </source>
</evidence>
<feature type="compositionally biased region" description="Polar residues" evidence="1">
    <location>
        <begin position="149"/>
        <end position="160"/>
    </location>
</feature>